<feature type="compositionally biased region" description="Basic and acidic residues" evidence="1">
    <location>
        <begin position="44"/>
        <end position="53"/>
    </location>
</feature>
<name>A0A9P6N8X7_9BASI</name>
<evidence type="ECO:0000256" key="1">
    <source>
        <dbReference type="SAM" id="MobiDB-lite"/>
    </source>
</evidence>
<sequence length="53" mass="5840">MCVLYGPGGFKCLLATLFDPVGESKKKRSAESPAEVLQSSSKGWEPEKLLRRN</sequence>
<dbReference type="Proteomes" id="UP000886653">
    <property type="component" value="Unassembled WGS sequence"/>
</dbReference>
<organism evidence="2 3">
    <name type="scientific">Cronartium quercuum f. sp. fusiforme G11</name>
    <dbReference type="NCBI Taxonomy" id="708437"/>
    <lineage>
        <taxon>Eukaryota</taxon>
        <taxon>Fungi</taxon>
        <taxon>Dikarya</taxon>
        <taxon>Basidiomycota</taxon>
        <taxon>Pucciniomycotina</taxon>
        <taxon>Pucciniomycetes</taxon>
        <taxon>Pucciniales</taxon>
        <taxon>Coleosporiaceae</taxon>
        <taxon>Cronartium</taxon>
    </lineage>
</organism>
<protein>
    <submittedName>
        <fullName evidence="2">Uncharacterized protein</fullName>
    </submittedName>
</protein>
<evidence type="ECO:0000313" key="3">
    <source>
        <dbReference type="Proteomes" id="UP000886653"/>
    </source>
</evidence>
<evidence type="ECO:0000313" key="2">
    <source>
        <dbReference type="EMBL" id="KAG0141192.1"/>
    </source>
</evidence>
<feature type="region of interest" description="Disordered" evidence="1">
    <location>
        <begin position="23"/>
        <end position="53"/>
    </location>
</feature>
<dbReference type="EMBL" id="MU167397">
    <property type="protein sequence ID" value="KAG0141192.1"/>
    <property type="molecule type" value="Genomic_DNA"/>
</dbReference>
<proteinExistence type="predicted"/>
<comment type="caution">
    <text evidence="2">The sequence shown here is derived from an EMBL/GenBank/DDBJ whole genome shotgun (WGS) entry which is preliminary data.</text>
</comment>
<reference evidence="2" key="1">
    <citation type="submission" date="2013-11" db="EMBL/GenBank/DDBJ databases">
        <title>Genome sequence of the fusiform rust pathogen reveals effectors for host alternation and coevolution with pine.</title>
        <authorList>
            <consortium name="DOE Joint Genome Institute"/>
            <person name="Smith K."/>
            <person name="Pendleton A."/>
            <person name="Kubisiak T."/>
            <person name="Anderson C."/>
            <person name="Salamov A."/>
            <person name="Aerts A."/>
            <person name="Riley R."/>
            <person name="Clum A."/>
            <person name="Lindquist E."/>
            <person name="Ence D."/>
            <person name="Campbell M."/>
            <person name="Kronenberg Z."/>
            <person name="Feau N."/>
            <person name="Dhillon B."/>
            <person name="Hamelin R."/>
            <person name="Burleigh J."/>
            <person name="Smith J."/>
            <person name="Yandell M."/>
            <person name="Nelson C."/>
            <person name="Grigoriev I."/>
            <person name="Davis J."/>
        </authorList>
    </citation>
    <scope>NUCLEOTIDE SEQUENCE</scope>
    <source>
        <strain evidence="2">G11</strain>
    </source>
</reference>
<dbReference type="AlphaFoldDB" id="A0A9P6N8X7"/>
<accession>A0A9P6N8X7</accession>
<gene>
    <name evidence="2" type="ORF">CROQUDRAFT_664156</name>
</gene>
<keyword evidence="3" id="KW-1185">Reference proteome</keyword>